<feature type="region of interest" description="Disordered" evidence="1">
    <location>
        <begin position="110"/>
        <end position="133"/>
    </location>
</feature>
<evidence type="ECO:0000313" key="3">
    <source>
        <dbReference type="Proteomes" id="UP000275078"/>
    </source>
</evidence>
<organism evidence="2 3">
    <name type="scientific">Ascobolus immersus RN42</name>
    <dbReference type="NCBI Taxonomy" id="1160509"/>
    <lineage>
        <taxon>Eukaryota</taxon>
        <taxon>Fungi</taxon>
        <taxon>Dikarya</taxon>
        <taxon>Ascomycota</taxon>
        <taxon>Pezizomycotina</taxon>
        <taxon>Pezizomycetes</taxon>
        <taxon>Pezizales</taxon>
        <taxon>Ascobolaceae</taxon>
        <taxon>Ascobolus</taxon>
    </lineage>
</organism>
<proteinExistence type="predicted"/>
<feature type="compositionally biased region" description="Basic and acidic residues" evidence="1">
    <location>
        <begin position="118"/>
        <end position="133"/>
    </location>
</feature>
<protein>
    <submittedName>
        <fullName evidence="2">Uncharacterized protein</fullName>
    </submittedName>
</protein>
<accession>A0A3N4I4Q6</accession>
<keyword evidence="3" id="KW-1185">Reference proteome</keyword>
<sequence length="133" mass="15201">MQPSSIESMSSNIINITAMKSAQPELLSYMIYLKKSYPDGSEQLDEIVQLMGKHAPEASVQTWQRNKEGIFRLLVIITEKGATRLRPKLEKLECVQTFVKVYLVSHVWSPSDNEPMSEEDRKWRPGDGGKLFD</sequence>
<dbReference type="AlphaFoldDB" id="A0A3N4I4Q6"/>
<evidence type="ECO:0000313" key="2">
    <source>
        <dbReference type="EMBL" id="RPA81082.1"/>
    </source>
</evidence>
<name>A0A3N4I4Q6_ASCIM</name>
<dbReference type="EMBL" id="ML119682">
    <property type="protein sequence ID" value="RPA81082.1"/>
    <property type="molecule type" value="Genomic_DNA"/>
</dbReference>
<reference evidence="2 3" key="1">
    <citation type="journal article" date="2018" name="Nat. Ecol. Evol.">
        <title>Pezizomycetes genomes reveal the molecular basis of ectomycorrhizal truffle lifestyle.</title>
        <authorList>
            <person name="Murat C."/>
            <person name="Payen T."/>
            <person name="Noel B."/>
            <person name="Kuo A."/>
            <person name="Morin E."/>
            <person name="Chen J."/>
            <person name="Kohler A."/>
            <person name="Krizsan K."/>
            <person name="Balestrini R."/>
            <person name="Da Silva C."/>
            <person name="Montanini B."/>
            <person name="Hainaut M."/>
            <person name="Levati E."/>
            <person name="Barry K.W."/>
            <person name="Belfiori B."/>
            <person name="Cichocki N."/>
            <person name="Clum A."/>
            <person name="Dockter R.B."/>
            <person name="Fauchery L."/>
            <person name="Guy J."/>
            <person name="Iotti M."/>
            <person name="Le Tacon F."/>
            <person name="Lindquist E.A."/>
            <person name="Lipzen A."/>
            <person name="Malagnac F."/>
            <person name="Mello A."/>
            <person name="Molinier V."/>
            <person name="Miyauchi S."/>
            <person name="Poulain J."/>
            <person name="Riccioni C."/>
            <person name="Rubini A."/>
            <person name="Sitrit Y."/>
            <person name="Splivallo R."/>
            <person name="Traeger S."/>
            <person name="Wang M."/>
            <person name="Zifcakova L."/>
            <person name="Wipf D."/>
            <person name="Zambonelli A."/>
            <person name="Paolocci F."/>
            <person name="Nowrousian M."/>
            <person name="Ottonello S."/>
            <person name="Baldrian P."/>
            <person name="Spatafora J.W."/>
            <person name="Henrissat B."/>
            <person name="Nagy L.G."/>
            <person name="Aury J.M."/>
            <person name="Wincker P."/>
            <person name="Grigoriev I.V."/>
            <person name="Bonfante P."/>
            <person name="Martin F.M."/>
        </authorList>
    </citation>
    <scope>NUCLEOTIDE SEQUENCE [LARGE SCALE GENOMIC DNA]</scope>
    <source>
        <strain evidence="2 3">RN42</strain>
    </source>
</reference>
<evidence type="ECO:0000256" key="1">
    <source>
        <dbReference type="SAM" id="MobiDB-lite"/>
    </source>
</evidence>
<gene>
    <name evidence="2" type="ORF">BJ508DRAFT_306811</name>
</gene>
<dbReference type="Proteomes" id="UP000275078">
    <property type="component" value="Unassembled WGS sequence"/>
</dbReference>